<reference evidence="2 3" key="1">
    <citation type="submission" date="2017-04" db="EMBL/GenBank/DDBJ databases">
        <authorList>
            <person name="Afonso C.L."/>
            <person name="Miller P.J."/>
            <person name="Scott M.A."/>
            <person name="Spackman E."/>
            <person name="Goraichik I."/>
            <person name="Dimitrov K.M."/>
            <person name="Suarez D.L."/>
            <person name="Swayne D.E."/>
        </authorList>
    </citation>
    <scope>NUCLEOTIDE SEQUENCE [LARGE SCALE GENOMIC DNA]</scope>
</reference>
<proteinExistence type="predicted"/>
<dbReference type="AlphaFoldDB" id="A0A1X7R4Z7"/>
<keyword evidence="3" id="KW-1185">Reference proteome</keyword>
<dbReference type="Gene3D" id="3.40.50.1100">
    <property type="match status" value="2"/>
</dbReference>
<dbReference type="InterPro" id="IPR001926">
    <property type="entry name" value="TrpB-like_PALP"/>
</dbReference>
<name>A0A1X7R4Z7_9SACH</name>
<gene>
    <name evidence="2" type="ORF">KASA_0M00033G</name>
</gene>
<dbReference type="Pfam" id="PF00291">
    <property type="entry name" value="PALP"/>
    <property type="match status" value="1"/>
</dbReference>
<feature type="domain" description="Tryptophan synthase beta chain-like PALP" evidence="1">
    <location>
        <begin position="64"/>
        <end position="376"/>
    </location>
</feature>
<dbReference type="PANTHER" id="PTHR42937:SF1">
    <property type="entry name" value="DIAMINOPROPIONATE AMMONIA-LYASE"/>
    <property type="match status" value="1"/>
</dbReference>
<evidence type="ECO:0000313" key="2">
    <source>
        <dbReference type="EMBL" id="SMN20634.1"/>
    </source>
</evidence>
<evidence type="ECO:0000259" key="1">
    <source>
        <dbReference type="Pfam" id="PF00291"/>
    </source>
</evidence>
<dbReference type="InterPro" id="IPR036052">
    <property type="entry name" value="TrpB-like_PALP_sf"/>
</dbReference>
<dbReference type="PANTHER" id="PTHR42937">
    <property type="match status" value="1"/>
</dbReference>
<dbReference type="OrthoDB" id="10059875at2759"/>
<protein>
    <recommendedName>
        <fullName evidence="1">Tryptophan synthase beta chain-like PALP domain-containing protein</fullName>
    </recommendedName>
</protein>
<evidence type="ECO:0000313" key="3">
    <source>
        <dbReference type="Proteomes" id="UP000196158"/>
    </source>
</evidence>
<dbReference type="STRING" id="1789683.A0A1X7R4Z7"/>
<accession>A0A1X7R4Z7</accession>
<sequence>MKRDSLFRLHKVKFMSTSYKPLTETYYTNPLATSWLAKDEEFINSKDVIQKFHQSFPGYETSKLLQLPNEHGVSLYVKEESSRFTLPSFKILGASWGVFRCLTERFNLNRCDMSLIDLKEYILNKSSDLTLVAATDGNHGRAVAYMAKLLGIQSKIFTPRNVLESECEKIRSEEGSEVVKLNGNYDQAVLFASKFVEKNPKRYVLIQDFAFSGYEDVPDWIAHGYATLCQEIPFEPDVIFIPAGAGCLAHGITLYYRSKLTKTKIFVVEPDTSYTVNKSLYLGELSSDPGDSSTIMDGLNCPTMSSIAFPILSGGVTFSGLVSDRDCVIALDELKTQHVNSGPCGAVTYAAFINFAKKMKLAGDLKEGDSVVVLSTEAYRDFRK</sequence>
<organism evidence="2 3">
    <name type="scientific">Maudiozyma saulgeensis</name>
    <dbReference type="NCBI Taxonomy" id="1789683"/>
    <lineage>
        <taxon>Eukaryota</taxon>
        <taxon>Fungi</taxon>
        <taxon>Dikarya</taxon>
        <taxon>Ascomycota</taxon>
        <taxon>Saccharomycotina</taxon>
        <taxon>Saccharomycetes</taxon>
        <taxon>Saccharomycetales</taxon>
        <taxon>Saccharomycetaceae</taxon>
        <taxon>Maudiozyma</taxon>
    </lineage>
</organism>
<dbReference type="SUPFAM" id="SSF53686">
    <property type="entry name" value="Tryptophan synthase beta subunit-like PLP-dependent enzymes"/>
    <property type="match status" value="1"/>
</dbReference>
<dbReference type="Proteomes" id="UP000196158">
    <property type="component" value="Unassembled WGS sequence"/>
</dbReference>
<dbReference type="EMBL" id="FXLY01000006">
    <property type="protein sequence ID" value="SMN20634.1"/>
    <property type="molecule type" value="Genomic_DNA"/>
</dbReference>